<dbReference type="InterPro" id="IPR003347">
    <property type="entry name" value="JmjC_dom"/>
</dbReference>
<sequence>MVNFHEITLKTFLKEYWQKKPLVIRNALPDFINSLSPDELAGLALEEDMESRIVIETTDTLNQWHLKRGPFQESVFSTLPESNWTLLVQGVDRVIPEVYALLDQFDFIPQWRLDDVMISYATLNGSVGPHYDNYDVFLYQAKGRRKWSLTSKNCTPENYIPNMELRIMNEFDTEEEFVLEEGDMLYLPPHIGHYGISLSDQCMTYSFGYRSYQGQEVWDSLGDFLSEKDLFKTLYRDPDWSAQQGTSEIKKPAWQQAKQLLQHLIDDEHIIKSWFGCFATRLDQQAEQQLALPLEEEEWVDLPVFIAELNETDLVRDASCRFAYLIEEDTTEHHFYINGCEWETQGVSKDLLLLIANNRFISHDDLNPFLNEEPNQLFLYDLWKLQWLQFLNEEY</sequence>
<proteinExistence type="predicted"/>
<evidence type="ECO:0000313" key="6">
    <source>
        <dbReference type="Proteomes" id="UP000809910"/>
    </source>
</evidence>
<dbReference type="Proteomes" id="UP000809910">
    <property type="component" value="Unassembled WGS sequence"/>
</dbReference>
<dbReference type="Gene3D" id="3.40.366.30">
    <property type="entry name" value="50S ribosomal protein L16 arginine hydroxylase, Chain A, Domain 2"/>
    <property type="match status" value="1"/>
</dbReference>
<keyword evidence="3" id="KW-0408">Iron</keyword>
<dbReference type="Gene3D" id="2.60.120.650">
    <property type="entry name" value="Cupin"/>
    <property type="match status" value="1"/>
</dbReference>
<dbReference type="PROSITE" id="PS51184">
    <property type="entry name" value="JMJC"/>
    <property type="match status" value="1"/>
</dbReference>
<reference evidence="5 6" key="1">
    <citation type="submission" date="2020-12" db="EMBL/GenBank/DDBJ databases">
        <title>WGS of Legionella: environmental sample.</title>
        <authorList>
            <person name="Cristino S."/>
            <person name="Girolamini L."/>
            <person name="Salaris S."/>
            <person name="Pascale M.R."/>
            <person name="Mazzotta M."/>
            <person name="Orsini M."/>
            <person name="Grottola A."/>
        </authorList>
    </citation>
    <scope>NUCLEOTIDE SEQUENCE [LARGE SCALE GENOMIC DNA]</scope>
    <source>
        <strain evidence="5 6">30cs62</strain>
    </source>
</reference>
<keyword evidence="6" id="KW-1185">Reference proteome</keyword>
<keyword evidence="2" id="KW-0479">Metal-binding</keyword>
<organism evidence="5 6">
    <name type="scientific">Legionella bononiensis</name>
    <dbReference type="NCBI Taxonomy" id="2793102"/>
    <lineage>
        <taxon>Bacteria</taxon>
        <taxon>Pseudomonadati</taxon>
        <taxon>Pseudomonadota</taxon>
        <taxon>Gammaproteobacteria</taxon>
        <taxon>Legionellales</taxon>
        <taxon>Legionellaceae</taxon>
        <taxon>Legionella</taxon>
    </lineage>
</organism>
<protein>
    <submittedName>
        <fullName evidence="5">Cupin domain-containing protein</fullName>
    </submittedName>
</protein>
<evidence type="ECO:0000256" key="1">
    <source>
        <dbReference type="ARBA" id="ARBA00001954"/>
    </source>
</evidence>
<dbReference type="RefSeq" id="WP_203108708.1">
    <property type="nucleotide sequence ID" value="NZ_JADOBG010000009.1"/>
</dbReference>
<name>A0ABS1WEG5_9GAMM</name>
<dbReference type="InterPro" id="IPR039994">
    <property type="entry name" value="NO66-like"/>
</dbReference>
<feature type="domain" description="JmjC" evidence="4">
    <location>
        <begin position="97"/>
        <end position="226"/>
    </location>
</feature>
<dbReference type="EMBL" id="JADWVN010000026">
    <property type="protein sequence ID" value="MBL7527748.1"/>
    <property type="molecule type" value="Genomic_DNA"/>
</dbReference>
<comment type="cofactor">
    <cofactor evidence="1">
        <name>Fe(2+)</name>
        <dbReference type="ChEBI" id="CHEBI:29033"/>
    </cofactor>
</comment>
<dbReference type="SUPFAM" id="SSF51197">
    <property type="entry name" value="Clavaminate synthase-like"/>
    <property type="match status" value="1"/>
</dbReference>
<dbReference type="PANTHER" id="PTHR13096:SF8">
    <property type="entry name" value="RIBOSOMAL OXYGENASE 1"/>
    <property type="match status" value="1"/>
</dbReference>
<gene>
    <name evidence="5" type="ORF">I5282_14380</name>
</gene>
<evidence type="ECO:0000313" key="5">
    <source>
        <dbReference type="EMBL" id="MBL7527748.1"/>
    </source>
</evidence>
<dbReference type="PANTHER" id="PTHR13096">
    <property type="entry name" value="MINA53 MYC INDUCED NUCLEAR ANTIGEN"/>
    <property type="match status" value="1"/>
</dbReference>
<evidence type="ECO:0000256" key="2">
    <source>
        <dbReference type="ARBA" id="ARBA00022723"/>
    </source>
</evidence>
<comment type="caution">
    <text evidence="5">The sequence shown here is derived from an EMBL/GenBank/DDBJ whole genome shotgun (WGS) entry which is preliminary data.</text>
</comment>
<evidence type="ECO:0000256" key="3">
    <source>
        <dbReference type="ARBA" id="ARBA00023004"/>
    </source>
</evidence>
<accession>A0ABS1WEG5</accession>
<evidence type="ECO:0000259" key="4">
    <source>
        <dbReference type="PROSITE" id="PS51184"/>
    </source>
</evidence>
<dbReference type="Pfam" id="PF08007">
    <property type="entry name" value="JmjC_2"/>
    <property type="match status" value="1"/>
</dbReference>